<dbReference type="Gene3D" id="3.40.50.300">
    <property type="entry name" value="P-loop containing nucleotide triphosphate hydrolases"/>
    <property type="match status" value="2"/>
</dbReference>
<dbReference type="GO" id="GO:0043022">
    <property type="term" value="F:ribosome binding"/>
    <property type="evidence" value="ECO:0007669"/>
    <property type="project" value="UniProtKB-UniRule"/>
</dbReference>
<dbReference type="GO" id="GO:0005524">
    <property type="term" value="F:ATP binding"/>
    <property type="evidence" value="ECO:0007669"/>
    <property type="project" value="UniProtKB-UniRule"/>
</dbReference>
<dbReference type="Gene3D" id="1.10.287.380">
    <property type="entry name" value="Valyl-tRNA synthetase, C-terminal domain"/>
    <property type="match status" value="1"/>
</dbReference>
<dbReference type="CDD" id="cd03221">
    <property type="entry name" value="ABCF_EF-3"/>
    <property type="match status" value="2"/>
</dbReference>
<dbReference type="SUPFAM" id="SSF52540">
    <property type="entry name" value="P-loop containing nucleoside triphosphate hydrolases"/>
    <property type="match status" value="2"/>
</dbReference>
<keyword evidence="7 11" id="KW-0238">DNA-binding</keyword>
<evidence type="ECO:0000256" key="8">
    <source>
        <dbReference type="ARBA" id="ARBA00023204"/>
    </source>
</evidence>
<sequence length="640" mass="72006">MALLTLHDACLSFSDFPLLDKAELAIERGERLCLVGRNGAGKSTLMKVIAGELPLDDGRVVLQQDLKVTRLEQDPPPSSELTVFDYAAEGLAGVGELLKQYHHISIEIGHDPSDANIRKMSELQEQLDYHNGWQLETRISQVLTLLNLDPDVTLDSLSGGWLRKVALARALACDPDLLLLDEPTNHLDIEAIHWLEDFLKDFRGAIVFISHDREFIHKLATRIIDLDRGVITSWPGNYDQYLQGKEEWLRVEELKNAEFDRKLAQEEVWVRQGIKARRTRNEGRVRALEAMRMERSQRRELQGKAKLQLDEVNRSGKLVFETEGLGLDFGDRTLFQGLDLQVLRGDKIALVGPNGCGKSTLIKLLLGQLAPSRGLVKGGTNLEVAYFDQYREQLDPEQTVVDNVGEGKQEVMVRGRSRHILGYLQDFLFEPKRARTPVKALSGGEKNRLLLAKLFLKPSNLLILDEPTNDLDVETLELLEELLTDYPGTLLLVSHDRRFIDNTVTGCWLFEGDGRISDYVGGYADMMATRALQETQHSQQQAAKTAQAKVAEPVAVAQEPAKKGRKLSYKLQLELDNLPARLEQLETELDALQAEVNHPGFFSLPSDQTQLKLDALNAAEAALEHAFSRWEELEALKHQD</sequence>
<evidence type="ECO:0000256" key="1">
    <source>
        <dbReference type="ARBA" id="ARBA00022490"/>
    </source>
</evidence>
<evidence type="ECO:0000256" key="7">
    <source>
        <dbReference type="ARBA" id="ARBA00023125"/>
    </source>
</evidence>
<dbReference type="InterPro" id="IPR032524">
    <property type="entry name" value="ABC_tran_C"/>
</dbReference>
<keyword evidence="2 11" id="KW-0677">Repeat</keyword>
<evidence type="ECO:0000256" key="6">
    <source>
        <dbReference type="ARBA" id="ARBA00022840"/>
    </source>
</evidence>
<dbReference type="GO" id="GO:0003677">
    <property type="term" value="F:DNA binding"/>
    <property type="evidence" value="ECO:0007669"/>
    <property type="project" value="UniProtKB-UniRule"/>
</dbReference>
<dbReference type="FunFam" id="3.40.50.300:FF:000011">
    <property type="entry name" value="Putative ABC transporter ATP-binding component"/>
    <property type="match status" value="1"/>
</dbReference>
<comment type="similarity">
    <text evidence="10 11">Belongs to the ABC transporter superfamily. ABCF family. Uup subfamily.</text>
</comment>
<keyword evidence="1 11" id="KW-0963">Cytoplasm</keyword>
<evidence type="ECO:0000256" key="10">
    <source>
        <dbReference type="ARBA" id="ARBA00061478"/>
    </source>
</evidence>
<dbReference type="InterPro" id="IPR027417">
    <property type="entry name" value="P-loop_NTPase"/>
</dbReference>
<evidence type="ECO:0000313" key="13">
    <source>
        <dbReference type="EMBL" id="PJC94694.1"/>
    </source>
</evidence>
<evidence type="ECO:0000256" key="11">
    <source>
        <dbReference type="HAMAP-Rule" id="MF_00848"/>
    </source>
</evidence>
<dbReference type="Pfam" id="PF12848">
    <property type="entry name" value="ABC_tran_Xtn"/>
    <property type="match status" value="1"/>
</dbReference>
<keyword evidence="5 11" id="KW-0378">Hydrolase</keyword>
<comment type="catalytic activity">
    <reaction evidence="9 11">
        <text>ATP + H2O = ADP + phosphate + H(+)</text>
        <dbReference type="Rhea" id="RHEA:13065"/>
        <dbReference type="ChEBI" id="CHEBI:15377"/>
        <dbReference type="ChEBI" id="CHEBI:15378"/>
        <dbReference type="ChEBI" id="CHEBI:30616"/>
        <dbReference type="ChEBI" id="CHEBI:43474"/>
        <dbReference type="ChEBI" id="CHEBI:456216"/>
    </reaction>
</comment>
<evidence type="ECO:0000256" key="4">
    <source>
        <dbReference type="ARBA" id="ARBA00022763"/>
    </source>
</evidence>
<reference evidence="13 14" key="1">
    <citation type="submission" date="2017-11" db="EMBL/GenBank/DDBJ databases">
        <title>Draft genome sequence of environmental isolate Aeromonas lusitania sp. nov. MDC 2473.</title>
        <authorList>
            <person name="Colston S.M."/>
            <person name="Navarro A."/>
            <person name="Martinez-Murcia A.J."/>
            <person name="Graf J."/>
        </authorList>
    </citation>
    <scope>NUCLEOTIDE SEQUENCE [LARGE SCALE GENOMIC DNA]</scope>
    <source>
        <strain evidence="13 14">MDC 2473</strain>
    </source>
</reference>
<dbReference type="PROSITE" id="PS50893">
    <property type="entry name" value="ABC_TRANSPORTER_2"/>
    <property type="match status" value="2"/>
</dbReference>
<evidence type="ECO:0000256" key="9">
    <source>
        <dbReference type="ARBA" id="ARBA00049360"/>
    </source>
</evidence>
<comment type="function">
    <text evidence="11">Probably plays a role in ribosome assembly or function. May be involved in resolution of branched DNA intermediates that result from template switching in postreplication gaps. Binds DNA and has ATPase activity.</text>
</comment>
<feature type="binding site" evidence="11">
    <location>
        <begin position="36"/>
        <end position="43"/>
    </location>
    <ligand>
        <name>ATP</name>
        <dbReference type="ChEBI" id="CHEBI:30616"/>
        <label>1</label>
    </ligand>
</feature>
<feature type="binding site" evidence="11">
    <location>
        <begin position="352"/>
        <end position="359"/>
    </location>
    <ligand>
        <name>ATP</name>
        <dbReference type="ChEBI" id="CHEBI:30616"/>
        <label>2</label>
    </ligand>
</feature>
<dbReference type="NCBIfam" id="NF008358">
    <property type="entry name" value="PRK11147.1"/>
    <property type="match status" value="1"/>
</dbReference>
<keyword evidence="3 11" id="KW-0547">Nucleotide-binding</keyword>
<dbReference type="GO" id="GO:0016887">
    <property type="term" value="F:ATP hydrolysis activity"/>
    <property type="evidence" value="ECO:0007669"/>
    <property type="project" value="UniProtKB-UniRule"/>
</dbReference>
<dbReference type="OrthoDB" id="9762051at2"/>
<dbReference type="InterPro" id="IPR051309">
    <property type="entry name" value="ABCF_ATPase"/>
</dbReference>
<dbReference type="FunFam" id="3.40.50.300:FF:000309">
    <property type="entry name" value="ABC transporter ATP-binding protein"/>
    <property type="match status" value="1"/>
</dbReference>
<feature type="domain" description="ABC transporter" evidence="12">
    <location>
        <begin position="4"/>
        <end position="253"/>
    </location>
</feature>
<dbReference type="AlphaFoldDB" id="A0A2M8HDQ6"/>
<dbReference type="PROSITE" id="PS00211">
    <property type="entry name" value="ABC_TRANSPORTER_1"/>
    <property type="match status" value="2"/>
</dbReference>
<keyword evidence="4 11" id="KW-0227">DNA damage</keyword>
<dbReference type="RefSeq" id="WP_100858290.1">
    <property type="nucleotide sequence ID" value="NZ_PGCP01000003.1"/>
</dbReference>
<keyword evidence="8 11" id="KW-0234">DNA repair</keyword>
<evidence type="ECO:0000259" key="12">
    <source>
        <dbReference type="PROSITE" id="PS50893"/>
    </source>
</evidence>
<protein>
    <recommendedName>
        <fullName evidence="11">ATP-binding protein Uup</fullName>
        <ecNumber evidence="11">3.6.1.-</ecNumber>
    </recommendedName>
</protein>
<evidence type="ECO:0000256" key="2">
    <source>
        <dbReference type="ARBA" id="ARBA00022737"/>
    </source>
</evidence>
<dbReference type="EC" id="3.6.1.-" evidence="11"/>
<dbReference type="InterPro" id="IPR017871">
    <property type="entry name" value="ABC_transporter-like_CS"/>
</dbReference>
<dbReference type="InterPro" id="IPR003593">
    <property type="entry name" value="AAA+_ATPase"/>
</dbReference>
<comment type="subcellular location">
    <subcellularLocation>
        <location evidence="11">Cytoplasm</location>
    </subcellularLocation>
    <text evidence="11">Associates with ribosomes.</text>
</comment>
<dbReference type="InterPro" id="IPR003439">
    <property type="entry name" value="ABC_transporter-like_ATP-bd"/>
</dbReference>
<dbReference type="SMART" id="SM00382">
    <property type="entry name" value="AAA"/>
    <property type="match status" value="2"/>
</dbReference>
<dbReference type="EMBL" id="PGCP01000003">
    <property type="protein sequence ID" value="PJC94694.1"/>
    <property type="molecule type" value="Genomic_DNA"/>
</dbReference>
<keyword evidence="14" id="KW-1185">Reference proteome</keyword>
<dbReference type="Pfam" id="PF16326">
    <property type="entry name" value="ABC_tran_CTD"/>
    <property type="match status" value="1"/>
</dbReference>
<dbReference type="Proteomes" id="UP000232060">
    <property type="component" value="Unassembled WGS sequence"/>
</dbReference>
<dbReference type="GO" id="GO:0006281">
    <property type="term" value="P:DNA repair"/>
    <property type="evidence" value="ECO:0007669"/>
    <property type="project" value="UniProtKB-KW"/>
</dbReference>
<feature type="domain" description="ABC transporter" evidence="12">
    <location>
        <begin position="307"/>
        <end position="545"/>
    </location>
</feature>
<evidence type="ECO:0000256" key="5">
    <source>
        <dbReference type="ARBA" id="ARBA00022801"/>
    </source>
</evidence>
<keyword evidence="6 11" id="KW-0067">ATP-binding</keyword>
<dbReference type="InterPro" id="IPR037118">
    <property type="entry name" value="Val-tRNA_synth_C_sf"/>
</dbReference>
<dbReference type="PANTHER" id="PTHR42855:SF1">
    <property type="entry name" value="ABC TRANSPORTER DOMAIN-CONTAINING PROTEIN"/>
    <property type="match status" value="1"/>
</dbReference>
<dbReference type="PANTHER" id="PTHR42855">
    <property type="entry name" value="ABC TRANSPORTER ATP-BINDING SUBUNIT"/>
    <property type="match status" value="1"/>
</dbReference>
<dbReference type="GO" id="GO:0005737">
    <property type="term" value="C:cytoplasm"/>
    <property type="evidence" value="ECO:0007669"/>
    <property type="project" value="UniProtKB-SubCell"/>
</dbReference>
<dbReference type="Pfam" id="PF00005">
    <property type="entry name" value="ABC_tran"/>
    <property type="match status" value="2"/>
</dbReference>
<evidence type="ECO:0000313" key="14">
    <source>
        <dbReference type="Proteomes" id="UP000232060"/>
    </source>
</evidence>
<dbReference type="InterPro" id="IPR043686">
    <property type="entry name" value="Uup"/>
</dbReference>
<proteinExistence type="inferred from homology"/>
<dbReference type="InterPro" id="IPR032781">
    <property type="entry name" value="ABC_tran_Xtn"/>
</dbReference>
<name>A0A2M8HDQ6_9GAMM</name>
<gene>
    <name evidence="11" type="primary">uup</name>
    <name evidence="13" type="ORF">CUC44_01760</name>
</gene>
<organism evidence="13 14">
    <name type="scientific">Aeromonas lusitana</name>
    <dbReference type="NCBI Taxonomy" id="931529"/>
    <lineage>
        <taxon>Bacteria</taxon>
        <taxon>Pseudomonadati</taxon>
        <taxon>Pseudomonadota</taxon>
        <taxon>Gammaproteobacteria</taxon>
        <taxon>Aeromonadales</taxon>
        <taxon>Aeromonadaceae</taxon>
        <taxon>Aeromonas</taxon>
    </lineage>
</organism>
<dbReference type="HAMAP" id="MF_00848">
    <property type="entry name" value="Uup"/>
    <property type="match status" value="1"/>
</dbReference>
<evidence type="ECO:0000256" key="3">
    <source>
        <dbReference type="ARBA" id="ARBA00022741"/>
    </source>
</evidence>
<accession>A0A2M8HDQ6</accession>
<comment type="caution">
    <text evidence="13">The sequence shown here is derived from an EMBL/GenBank/DDBJ whole genome shotgun (WGS) entry which is preliminary data.</text>
</comment>